<evidence type="ECO:0000313" key="2">
    <source>
        <dbReference type="Proteomes" id="UP001592582"/>
    </source>
</evidence>
<dbReference type="EMBL" id="JBHEZX010000005">
    <property type="protein sequence ID" value="MFC1410466.1"/>
    <property type="molecule type" value="Genomic_DNA"/>
</dbReference>
<dbReference type="Proteomes" id="UP001592582">
    <property type="component" value="Unassembled WGS sequence"/>
</dbReference>
<organism evidence="1 2">
    <name type="scientific">Streptacidiphilus alkalitolerans</name>
    <dbReference type="NCBI Taxonomy" id="3342712"/>
    <lineage>
        <taxon>Bacteria</taxon>
        <taxon>Bacillati</taxon>
        <taxon>Actinomycetota</taxon>
        <taxon>Actinomycetes</taxon>
        <taxon>Kitasatosporales</taxon>
        <taxon>Streptomycetaceae</taxon>
        <taxon>Streptacidiphilus</taxon>
    </lineage>
</organism>
<sequence length="61" mass="6681">MTGLLALGVAASALAAWAIVRLLGPHVPPHDDPGLTDAERRHLDAHWPEVFDAYHEFPKDD</sequence>
<reference evidence="1 2" key="1">
    <citation type="submission" date="2024-09" db="EMBL/GenBank/DDBJ databases">
        <authorList>
            <person name="Lee S.D."/>
        </authorList>
    </citation>
    <scope>NUCLEOTIDE SEQUENCE [LARGE SCALE GENOMIC DNA]</scope>
    <source>
        <strain evidence="1 2">N1-1</strain>
    </source>
</reference>
<evidence type="ECO:0000313" key="1">
    <source>
        <dbReference type="EMBL" id="MFC1410466.1"/>
    </source>
</evidence>
<evidence type="ECO:0008006" key="3">
    <source>
        <dbReference type="Google" id="ProtNLM"/>
    </source>
</evidence>
<name>A0ABV6V9Z1_9ACTN</name>
<dbReference type="RefSeq" id="WP_380508152.1">
    <property type="nucleotide sequence ID" value="NZ_JBHEZX010000005.1"/>
</dbReference>
<accession>A0ABV6V9Z1</accession>
<comment type="caution">
    <text evidence="1">The sequence shown here is derived from an EMBL/GenBank/DDBJ whole genome shotgun (WGS) entry which is preliminary data.</text>
</comment>
<keyword evidence="2" id="KW-1185">Reference proteome</keyword>
<proteinExistence type="predicted"/>
<gene>
    <name evidence="1" type="ORF">ACEZDG_14450</name>
</gene>
<protein>
    <recommendedName>
        <fullName evidence="3">Secreted protein</fullName>
    </recommendedName>
</protein>